<organism evidence="1 2">
    <name type="scientific">Phytophthora rubi</name>
    <dbReference type="NCBI Taxonomy" id="129364"/>
    <lineage>
        <taxon>Eukaryota</taxon>
        <taxon>Sar</taxon>
        <taxon>Stramenopiles</taxon>
        <taxon>Oomycota</taxon>
        <taxon>Peronosporomycetes</taxon>
        <taxon>Peronosporales</taxon>
        <taxon>Peronosporaceae</taxon>
        <taxon>Phytophthora</taxon>
    </lineage>
</organism>
<evidence type="ECO:0000313" key="1">
    <source>
        <dbReference type="EMBL" id="KAE8971775.1"/>
    </source>
</evidence>
<sequence>MVGLSAKQLQYEELHPDDMVEYYLYPVVAGGPRVHRLTTVLSADATNLKYPIQAATEEPAIPSE</sequence>
<accession>A0A6A3HSX8</accession>
<comment type="caution">
    <text evidence="1">The sequence shown here is derived from an EMBL/GenBank/DDBJ whole genome shotgun (WGS) entry which is preliminary data.</text>
</comment>
<reference evidence="1 2" key="1">
    <citation type="submission" date="2018-09" db="EMBL/GenBank/DDBJ databases">
        <title>Genomic investigation of the strawberry pathogen Phytophthora fragariae indicates pathogenicity is determined by transcriptional variation in three key races.</title>
        <authorList>
            <person name="Adams T.M."/>
            <person name="Armitage A.D."/>
            <person name="Sobczyk M.K."/>
            <person name="Bates H.J."/>
            <person name="Dunwell J.M."/>
            <person name="Nellist C.F."/>
            <person name="Harrison R.J."/>
        </authorList>
    </citation>
    <scope>NUCLEOTIDE SEQUENCE [LARGE SCALE GENOMIC DNA]</scope>
    <source>
        <strain evidence="1 2">SCRP249</strain>
    </source>
</reference>
<dbReference type="AlphaFoldDB" id="A0A6A3HSX8"/>
<proteinExistence type="predicted"/>
<gene>
    <name evidence="1" type="ORF">PR001_g26793</name>
</gene>
<protein>
    <submittedName>
        <fullName evidence="1">Uncharacterized protein</fullName>
    </submittedName>
</protein>
<name>A0A6A3HSX8_9STRA</name>
<dbReference type="EMBL" id="QXFV01004092">
    <property type="protein sequence ID" value="KAE8971775.1"/>
    <property type="molecule type" value="Genomic_DNA"/>
</dbReference>
<evidence type="ECO:0000313" key="2">
    <source>
        <dbReference type="Proteomes" id="UP000429607"/>
    </source>
</evidence>
<dbReference type="Proteomes" id="UP000429607">
    <property type="component" value="Unassembled WGS sequence"/>
</dbReference>